<evidence type="ECO:0000313" key="3">
    <source>
        <dbReference type="EMBL" id="CAE0107625.1"/>
    </source>
</evidence>
<feature type="compositionally biased region" description="Basic and acidic residues" evidence="2">
    <location>
        <begin position="136"/>
        <end position="145"/>
    </location>
</feature>
<name>A0A7S3EVA4_9EUKA</name>
<evidence type="ECO:0000256" key="1">
    <source>
        <dbReference type="SAM" id="Coils"/>
    </source>
</evidence>
<feature type="region of interest" description="Disordered" evidence="2">
    <location>
        <begin position="69"/>
        <end position="145"/>
    </location>
</feature>
<sequence length="145" mass="16488">MRVRLEAKHQQHLKRIEQEHNQRLIELESELVRLRHSRYDVVATPSALTRAQTWLKQVGQDVEVCSPHTSERCTEESPPLLTTATVDGHGKRAQEQTDILVLKQAKERRASERPSTTTTTTSSSSSSSNATQSKVTESEMRVWQL</sequence>
<feature type="coiled-coil region" evidence="1">
    <location>
        <begin position="2"/>
        <end position="37"/>
    </location>
</feature>
<accession>A0A7S3EVA4</accession>
<protein>
    <submittedName>
        <fullName evidence="3">Uncharacterized protein</fullName>
    </submittedName>
</protein>
<evidence type="ECO:0000256" key="2">
    <source>
        <dbReference type="SAM" id="MobiDB-lite"/>
    </source>
</evidence>
<dbReference type="EMBL" id="HBHX01014819">
    <property type="protein sequence ID" value="CAE0107625.1"/>
    <property type="molecule type" value="Transcribed_RNA"/>
</dbReference>
<proteinExistence type="predicted"/>
<reference evidence="3" key="1">
    <citation type="submission" date="2021-01" db="EMBL/GenBank/DDBJ databases">
        <authorList>
            <person name="Corre E."/>
            <person name="Pelletier E."/>
            <person name="Niang G."/>
            <person name="Scheremetjew M."/>
            <person name="Finn R."/>
            <person name="Kale V."/>
            <person name="Holt S."/>
            <person name="Cochrane G."/>
            <person name="Meng A."/>
            <person name="Brown T."/>
            <person name="Cohen L."/>
        </authorList>
    </citation>
    <scope>NUCLEOTIDE SEQUENCE</scope>
    <source>
        <strain evidence="3">CCMP281</strain>
    </source>
</reference>
<keyword evidence="1" id="KW-0175">Coiled coil</keyword>
<feature type="compositionally biased region" description="Low complexity" evidence="2">
    <location>
        <begin position="115"/>
        <end position="128"/>
    </location>
</feature>
<gene>
    <name evidence="3" type="ORF">HERI1096_LOCUS8284</name>
</gene>
<dbReference type="AlphaFoldDB" id="A0A7S3EVA4"/>
<organism evidence="3">
    <name type="scientific">Haptolina ericina</name>
    <dbReference type="NCBI Taxonomy" id="156174"/>
    <lineage>
        <taxon>Eukaryota</taxon>
        <taxon>Haptista</taxon>
        <taxon>Haptophyta</taxon>
        <taxon>Prymnesiophyceae</taxon>
        <taxon>Prymnesiales</taxon>
        <taxon>Prymnesiaceae</taxon>
        <taxon>Haptolina</taxon>
    </lineage>
</organism>